<dbReference type="PANTHER" id="PTHR11085:SF4">
    <property type="entry name" value="NAD-DEPENDENT PROTEIN DEACYLASE"/>
    <property type="match status" value="1"/>
</dbReference>
<organism evidence="6 7">
    <name type="scientific">Gemella haemolysans</name>
    <dbReference type="NCBI Taxonomy" id="1379"/>
    <lineage>
        <taxon>Bacteria</taxon>
        <taxon>Bacillati</taxon>
        <taxon>Bacillota</taxon>
        <taxon>Bacilli</taxon>
        <taxon>Bacillales</taxon>
        <taxon>Gemellaceae</taxon>
        <taxon>Gemella</taxon>
    </lineage>
</organism>
<protein>
    <recommendedName>
        <fullName evidence="1">protein acetyllysine N-acetyltransferase</fullName>
        <ecNumber evidence="1">2.3.1.286</ecNumber>
    </recommendedName>
</protein>
<feature type="binding site" evidence="4">
    <location>
        <position position="152"/>
    </location>
    <ligand>
        <name>Zn(2+)</name>
        <dbReference type="ChEBI" id="CHEBI:29105"/>
    </ligand>
</feature>
<keyword evidence="3" id="KW-0520">NAD</keyword>
<comment type="caution">
    <text evidence="6">The sequence shown here is derived from an EMBL/GenBank/DDBJ whole genome shotgun (WGS) entry which is preliminary data.</text>
</comment>
<evidence type="ECO:0000313" key="6">
    <source>
        <dbReference type="EMBL" id="KXB59452.1"/>
    </source>
</evidence>
<keyword evidence="4" id="KW-0479">Metal-binding</keyword>
<dbReference type="InterPro" id="IPR050134">
    <property type="entry name" value="NAD-dep_sirtuin_deacylases"/>
</dbReference>
<dbReference type="SUPFAM" id="SSF52467">
    <property type="entry name" value="DHS-like NAD/FAD-binding domain"/>
    <property type="match status" value="1"/>
</dbReference>
<dbReference type="Pfam" id="PF02146">
    <property type="entry name" value="SIR2"/>
    <property type="match status" value="1"/>
</dbReference>
<dbReference type="PATRIC" id="fig|1379.3.peg.1106"/>
<feature type="binding site" evidence="4">
    <location>
        <position position="155"/>
    </location>
    <ligand>
        <name>Zn(2+)</name>
        <dbReference type="ChEBI" id="CHEBI:29105"/>
    </ligand>
</feature>
<keyword evidence="2" id="KW-0808">Transferase</keyword>
<dbReference type="OrthoDB" id="9800582at2"/>
<name>A0A133ZVI4_9BACL</name>
<gene>
    <name evidence="6" type="ORF">HMPREF3186_01125</name>
</gene>
<evidence type="ECO:0000256" key="3">
    <source>
        <dbReference type="ARBA" id="ARBA00023027"/>
    </source>
</evidence>
<dbReference type="PANTHER" id="PTHR11085">
    <property type="entry name" value="NAD-DEPENDENT PROTEIN DEACYLASE SIRTUIN-5, MITOCHONDRIAL-RELATED"/>
    <property type="match status" value="1"/>
</dbReference>
<feature type="binding site" evidence="4">
    <location>
        <position position="133"/>
    </location>
    <ligand>
        <name>Zn(2+)</name>
        <dbReference type="ChEBI" id="CHEBI:29105"/>
    </ligand>
</feature>
<dbReference type="InterPro" id="IPR029035">
    <property type="entry name" value="DHS-like_NAD/FAD-binding_dom"/>
</dbReference>
<dbReference type="RefSeq" id="WP_060914268.1">
    <property type="nucleotide sequence ID" value="NZ_JAWFGB010000019.1"/>
</dbReference>
<dbReference type="Proteomes" id="UP000070355">
    <property type="component" value="Unassembled WGS sequence"/>
</dbReference>
<dbReference type="EC" id="2.3.1.286" evidence="1"/>
<dbReference type="InterPro" id="IPR026590">
    <property type="entry name" value="Ssirtuin_cat_dom"/>
</dbReference>
<dbReference type="GO" id="GO:0070403">
    <property type="term" value="F:NAD+ binding"/>
    <property type="evidence" value="ECO:0007669"/>
    <property type="project" value="InterPro"/>
</dbReference>
<dbReference type="InterPro" id="IPR026591">
    <property type="entry name" value="Sirtuin_cat_small_dom_sf"/>
</dbReference>
<evidence type="ECO:0000256" key="1">
    <source>
        <dbReference type="ARBA" id="ARBA00012928"/>
    </source>
</evidence>
<dbReference type="PROSITE" id="PS50305">
    <property type="entry name" value="SIRTUIN"/>
    <property type="match status" value="1"/>
</dbReference>
<keyword evidence="4" id="KW-0862">Zinc</keyword>
<sequence>MKHLEKLSNIIEKSDNIVFFGGAGVSTESDIPDFRSANGVFNVKLNRHFTPEQLVSRTMFVKYPVDFFDFYKKHLVYPDAKPNRAHFYLADLEKQGKLKAVITQNIDTLHEQAGSKNVLKLHGSVDANYCTKCKSFYNLKDFLAKNEEIPSCDKCGGVIKPYVTLYEEELDMTVFNAAINFIEKADVLIIGGTSLSVYPAANLLHYFRGKYLVVINKTSTPQDNMADLVINGKIGEVFSKLGERLGDM</sequence>
<dbReference type="Gene3D" id="3.40.50.1220">
    <property type="entry name" value="TPP-binding domain"/>
    <property type="match status" value="1"/>
</dbReference>
<evidence type="ECO:0000256" key="2">
    <source>
        <dbReference type="ARBA" id="ARBA00022679"/>
    </source>
</evidence>
<dbReference type="EMBL" id="LSDC01000074">
    <property type="protein sequence ID" value="KXB59452.1"/>
    <property type="molecule type" value="Genomic_DNA"/>
</dbReference>
<dbReference type="Gene3D" id="3.30.1600.10">
    <property type="entry name" value="SIR2/SIRT2 'Small Domain"/>
    <property type="match status" value="1"/>
</dbReference>
<dbReference type="NCBIfam" id="NF001752">
    <property type="entry name" value="PRK00481.1-1"/>
    <property type="match status" value="1"/>
</dbReference>
<dbReference type="AlphaFoldDB" id="A0A133ZVI4"/>
<feature type="binding site" evidence="4">
    <location>
        <position position="130"/>
    </location>
    <ligand>
        <name>Zn(2+)</name>
        <dbReference type="ChEBI" id="CHEBI:29105"/>
    </ligand>
</feature>
<reference evidence="7" key="1">
    <citation type="submission" date="2016-01" db="EMBL/GenBank/DDBJ databases">
        <authorList>
            <person name="Mitreva M."/>
            <person name="Pepin K.H."/>
            <person name="Mihindukulasuriya K.A."/>
            <person name="Fulton R."/>
            <person name="Fronick C."/>
            <person name="O'Laughlin M."/>
            <person name="Miner T."/>
            <person name="Herter B."/>
            <person name="Rosa B.A."/>
            <person name="Cordes M."/>
            <person name="Tomlinson C."/>
            <person name="Wollam A."/>
            <person name="Palsikar V.B."/>
            <person name="Mardis E.R."/>
            <person name="Wilson R.K."/>
        </authorList>
    </citation>
    <scope>NUCLEOTIDE SEQUENCE [LARGE SCALE GENOMIC DNA]</scope>
    <source>
        <strain evidence="7">DNF01167</strain>
    </source>
</reference>
<dbReference type="InterPro" id="IPR003000">
    <property type="entry name" value="Sirtuin"/>
</dbReference>
<evidence type="ECO:0000259" key="5">
    <source>
        <dbReference type="PROSITE" id="PS50305"/>
    </source>
</evidence>
<evidence type="ECO:0000256" key="4">
    <source>
        <dbReference type="PROSITE-ProRule" id="PRU00236"/>
    </source>
</evidence>
<dbReference type="GO" id="GO:0017136">
    <property type="term" value="F:histone deacetylase activity, NAD-dependent"/>
    <property type="evidence" value="ECO:0007669"/>
    <property type="project" value="TreeGrafter"/>
</dbReference>
<proteinExistence type="predicted"/>
<accession>A0A133ZVI4</accession>
<evidence type="ECO:0000313" key="7">
    <source>
        <dbReference type="Proteomes" id="UP000070355"/>
    </source>
</evidence>
<dbReference type="GO" id="GO:0046872">
    <property type="term" value="F:metal ion binding"/>
    <property type="evidence" value="ECO:0007669"/>
    <property type="project" value="UniProtKB-KW"/>
</dbReference>
<feature type="active site" description="Proton acceptor" evidence="4">
    <location>
        <position position="122"/>
    </location>
</feature>
<dbReference type="STRING" id="1379.HMPREF3186_01125"/>
<feature type="domain" description="Deacetylase sirtuin-type" evidence="5">
    <location>
        <begin position="1"/>
        <end position="248"/>
    </location>
</feature>